<accession>A0A8S2Y0G8</accession>
<dbReference type="AlphaFoldDB" id="A0A8S2Y0G8"/>
<name>A0A8S2Y0G8_9BILA</name>
<sequence length="38" mass="4659">MERSALRRIVWNSLVYLATMLQLKLIDYDNNFWGFRKP</sequence>
<proteinExistence type="predicted"/>
<dbReference type="EMBL" id="CAJOBC010110427">
    <property type="protein sequence ID" value="CAF4524470.1"/>
    <property type="molecule type" value="Genomic_DNA"/>
</dbReference>
<protein>
    <submittedName>
        <fullName evidence="1">Uncharacterized protein</fullName>
    </submittedName>
</protein>
<gene>
    <name evidence="1" type="ORF">SRO942_LOCUS45926</name>
</gene>
<comment type="caution">
    <text evidence="1">The sequence shown here is derived from an EMBL/GenBank/DDBJ whole genome shotgun (WGS) entry which is preliminary data.</text>
</comment>
<dbReference type="Proteomes" id="UP000681722">
    <property type="component" value="Unassembled WGS sequence"/>
</dbReference>
<evidence type="ECO:0000313" key="1">
    <source>
        <dbReference type="EMBL" id="CAF4524470.1"/>
    </source>
</evidence>
<feature type="non-terminal residue" evidence="1">
    <location>
        <position position="38"/>
    </location>
</feature>
<reference evidence="1" key="1">
    <citation type="submission" date="2021-02" db="EMBL/GenBank/DDBJ databases">
        <authorList>
            <person name="Nowell W R."/>
        </authorList>
    </citation>
    <scope>NUCLEOTIDE SEQUENCE</scope>
</reference>
<evidence type="ECO:0000313" key="2">
    <source>
        <dbReference type="Proteomes" id="UP000681722"/>
    </source>
</evidence>
<organism evidence="1 2">
    <name type="scientific">Didymodactylos carnosus</name>
    <dbReference type="NCBI Taxonomy" id="1234261"/>
    <lineage>
        <taxon>Eukaryota</taxon>
        <taxon>Metazoa</taxon>
        <taxon>Spiralia</taxon>
        <taxon>Gnathifera</taxon>
        <taxon>Rotifera</taxon>
        <taxon>Eurotatoria</taxon>
        <taxon>Bdelloidea</taxon>
        <taxon>Philodinida</taxon>
        <taxon>Philodinidae</taxon>
        <taxon>Didymodactylos</taxon>
    </lineage>
</organism>